<accession>A0A9D2B154</accession>
<organism evidence="6 7">
    <name type="scientific">Candidatus Anaerobiospirillum pullistercoris</name>
    <dbReference type="NCBI Taxonomy" id="2838452"/>
    <lineage>
        <taxon>Bacteria</taxon>
        <taxon>Pseudomonadati</taxon>
        <taxon>Pseudomonadota</taxon>
        <taxon>Gammaproteobacteria</taxon>
        <taxon>Aeromonadales</taxon>
        <taxon>Succinivibrionaceae</taxon>
        <taxon>Anaerobiospirillum</taxon>
    </lineage>
</organism>
<dbReference type="InterPro" id="IPR023614">
    <property type="entry name" value="Porin_dom_sf"/>
</dbReference>
<reference evidence="6" key="1">
    <citation type="journal article" date="2021" name="PeerJ">
        <title>Extensive microbial diversity within the chicken gut microbiome revealed by metagenomics and culture.</title>
        <authorList>
            <person name="Gilroy R."/>
            <person name="Ravi A."/>
            <person name="Getino M."/>
            <person name="Pursley I."/>
            <person name="Horton D.L."/>
            <person name="Alikhan N.F."/>
            <person name="Baker D."/>
            <person name="Gharbi K."/>
            <person name="Hall N."/>
            <person name="Watson M."/>
            <person name="Adriaenssens E.M."/>
            <person name="Foster-Nyarko E."/>
            <person name="Jarju S."/>
            <person name="Secka A."/>
            <person name="Antonio M."/>
            <person name="Oren A."/>
            <person name="Chaudhuri R.R."/>
            <person name="La Ragione R."/>
            <person name="Hildebrand F."/>
            <person name="Pallen M.J."/>
        </authorList>
    </citation>
    <scope>NUCLEOTIDE SEQUENCE</scope>
    <source>
        <strain evidence="6">USASDec5-558</strain>
    </source>
</reference>
<evidence type="ECO:0000256" key="2">
    <source>
        <dbReference type="ARBA" id="ARBA00007539"/>
    </source>
</evidence>
<comment type="similarity">
    <text evidence="2">Belongs to the Gram-negative porin family.</text>
</comment>
<dbReference type="EMBL" id="DXEV01000189">
    <property type="protein sequence ID" value="HIX57697.1"/>
    <property type="molecule type" value="Genomic_DNA"/>
</dbReference>
<dbReference type="PRINTS" id="PR00183">
    <property type="entry name" value="ECOLIPORIN"/>
</dbReference>
<evidence type="ECO:0000256" key="5">
    <source>
        <dbReference type="SAM" id="SignalP"/>
    </source>
</evidence>
<protein>
    <submittedName>
        <fullName evidence="6">Porin</fullName>
    </submittedName>
</protein>
<evidence type="ECO:0000256" key="3">
    <source>
        <dbReference type="ARBA" id="ARBA00022729"/>
    </source>
</evidence>
<evidence type="ECO:0000256" key="4">
    <source>
        <dbReference type="ARBA" id="ARBA00023136"/>
    </source>
</evidence>
<feature type="chain" id="PRO_5039182474" evidence="5">
    <location>
        <begin position="25"/>
        <end position="398"/>
    </location>
</feature>
<dbReference type="SUPFAM" id="SSF56935">
    <property type="entry name" value="Porins"/>
    <property type="match status" value="1"/>
</dbReference>
<dbReference type="GO" id="GO:0015288">
    <property type="term" value="F:porin activity"/>
    <property type="evidence" value="ECO:0007669"/>
    <property type="project" value="InterPro"/>
</dbReference>
<dbReference type="InterPro" id="IPR050298">
    <property type="entry name" value="Gram-neg_bact_OMP"/>
</dbReference>
<dbReference type="AlphaFoldDB" id="A0A9D2B154"/>
<proteinExistence type="inferred from homology"/>
<comment type="subcellular location">
    <subcellularLocation>
        <location evidence="1">Cell outer membrane</location>
        <topology evidence="1">Multi-pass membrane protein</topology>
    </subcellularLocation>
</comment>
<evidence type="ECO:0000256" key="1">
    <source>
        <dbReference type="ARBA" id="ARBA00004571"/>
    </source>
</evidence>
<keyword evidence="3 5" id="KW-0732">Signal</keyword>
<dbReference type="Proteomes" id="UP000886829">
    <property type="component" value="Unassembled WGS sequence"/>
</dbReference>
<dbReference type="GO" id="GO:0034220">
    <property type="term" value="P:monoatomic ion transmembrane transport"/>
    <property type="evidence" value="ECO:0007669"/>
    <property type="project" value="InterPro"/>
</dbReference>
<dbReference type="InterPro" id="IPR001897">
    <property type="entry name" value="Porin_gammaproteobac"/>
</dbReference>
<evidence type="ECO:0000313" key="6">
    <source>
        <dbReference type="EMBL" id="HIX57697.1"/>
    </source>
</evidence>
<feature type="signal peptide" evidence="5">
    <location>
        <begin position="1"/>
        <end position="24"/>
    </location>
</feature>
<name>A0A9D2B154_9GAMM</name>
<reference evidence="6" key="2">
    <citation type="submission" date="2021-04" db="EMBL/GenBank/DDBJ databases">
        <authorList>
            <person name="Gilroy R."/>
        </authorList>
    </citation>
    <scope>NUCLEOTIDE SEQUENCE</scope>
    <source>
        <strain evidence="6">USASDec5-558</strain>
    </source>
</reference>
<keyword evidence="4" id="KW-0472">Membrane</keyword>
<dbReference type="InterPro" id="IPR033900">
    <property type="entry name" value="Gram_neg_porin_domain"/>
</dbReference>
<evidence type="ECO:0000313" key="7">
    <source>
        <dbReference type="Proteomes" id="UP000886829"/>
    </source>
</evidence>
<dbReference type="PANTHER" id="PTHR34501">
    <property type="entry name" value="PROTEIN YDDL-RELATED"/>
    <property type="match status" value="1"/>
</dbReference>
<dbReference type="Gene3D" id="2.40.160.10">
    <property type="entry name" value="Porin"/>
    <property type="match status" value="1"/>
</dbReference>
<dbReference type="PANTHER" id="PTHR34501:SF2">
    <property type="entry name" value="OUTER MEMBRANE PORIN F-RELATED"/>
    <property type="match status" value="1"/>
</dbReference>
<sequence length="398" mass="43178">MKKSFLALAVAAVAATALSSVASATTVYDKDGNSLDIYGRVQSVYYSDKWSGVSNEEGSFKTSARLGLDLRTQLTSGIAGFAKAEWEAANGDGKPDEEEGFDARYLWVGLDFGQFGQFKVGKFEEAIKYAISPTDFFEDAATVGLAGNDDRRESVVQYQWSGYGVDAILSYAFAKDNEHLDGAYFNGENVDIDYSVSAALGYTSPDVLFGPIGVRAGFLYGKLADGVGNTNNALFGYNSAPDGVNTWLDDYTQFAVSAFWGSLDVGPYVAAAYQQREFSNEVRANNGASVAGESSPDYTVQGFEFTVAYTFTNGVKLATGYEMQTIDFDDDTADVDAAAVPVMVMWNINPNFDVWAEARFDAGTDDDDPNTANYVNFDKYAGTNYAENVFSLGLRYNF</sequence>
<dbReference type="CDD" id="cd00342">
    <property type="entry name" value="gram_neg_porins"/>
    <property type="match status" value="1"/>
</dbReference>
<gene>
    <name evidence="6" type="ORF">H9850_09550</name>
</gene>
<comment type="caution">
    <text evidence="6">The sequence shown here is derived from an EMBL/GenBank/DDBJ whole genome shotgun (WGS) entry which is preliminary data.</text>
</comment>
<dbReference type="GO" id="GO:0009279">
    <property type="term" value="C:cell outer membrane"/>
    <property type="evidence" value="ECO:0007669"/>
    <property type="project" value="UniProtKB-SubCell"/>
</dbReference>